<proteinExistence type="predicted"/>
<dbReference type="AlphaFoldDB" id="A0A8T1K4M2"/>
<reference evidence="2" key="1">
    <citation type="submission" date="2018-10" db="EMBL/GenBank/DDBJ databases">
        <title>Effector identification in a new, highly contiguous assembly of the strawberry crown rot pathogen Phytophthora cactorum.</title>
        <authorList>
            <person name="Armitage A.D."/>
            <person name="Nellist C.F."/>
            <person name="Bates H."/>
            <person name="Vickerstaff R.J."/>
            <person name="Harrison R.J."/>
        </authorList>
    </citation>
    <scope>NUCLEOTIDE SEQUENCE</scope>
    <source>
        <strain evidence="2">4040</strain>
        <strain evidence="3">P421</strain>
    </source>
</reference>
<evidence type="ECO:0000313" key="4">
    <source>
        <dbReference type="Proteomes" id="UP000736787"/>
    </source>
</evidence>
<dbReference type="EMBL" id="RCMV01001149">
    <property type="protein sequence ID" value="KAG3210088.1"/>
    <property type="molecule type" value="Genomic_DNA"/>
</dbReference>
<name>A0A8T1K4M2_9STRA</name>
<dbReference type="VEuPathDB" id="FungiDB:PC110_g20098"/>
<dbReference type="Proteomes" id="UP000760860">
    <property type="component" value="Unassembled WGS sequence"/>
</dbReference>
<dbReference type="Proteomes" id="UP000736787">
    <property type="component" value="Unassembled WGS sequence"/>
</dbReference>
<evidence type="ECO:0000256" key="1">
    <source>
        <dbReference type="SAM" id="MobiDB-lite"/>
    </source>
</evidence>
<feature type="region of interest" description="Disordered" evidence="1">
    <location>
        <begin position="53"/>
        <end position="83"/>
    </location>
</feature>
<gene>
    <name evidence="2" type="ORF">PC117_g26316</name>
    <name evidence="3" type="ORF">PC129_g18910</name>
</gene>
<sequence length="158" mass="17597">MRLYQHPLLRIQVLKSTVIKRRLRRGSTCRGQDVNQDRSSNSALTRWKPYHTRHLRDHNPDHRGLQPHPKSMRQLRSGTCDGGDEVGVSALNNKLLSDTSEDLNMVCDGDISGHFGVVGSGDEAEKDAVEPGEYQAEEDVKAYCAPQDDGDRGRGSIC</sequence>
<evidence type="ECO:0000313" key="3">
    <source>
        <dbReference type="EMBL" id="KAG3210088.1"/>
    </source>
</evidence>
<dbReference type="EMBL" id="RCMK01002384">
    <property type="protein sequence ID" value="KAG2881890.1"/>
    <property type="molecule type" value="Genomic_DNA"/>
</dbReference>
<comment type="caution">
    <text evidence="2">The sequence shown here is derived from an EMBL/GenBank/DDBJ whole genome shotgun (WGS) entry which is preliminary data.</text>
</comment>
<organism evidence="2 4">
    <name type="scientific">Phytophthora cactorum</name>
    <dbReference type="NCBI Taxonomy" id="29920"/>
    <lineage>
        <taxon>Eukaryota</taxon>
        <taxon>Sar</taxon>
        <taxon>Stramenopiles</taxon>
        <taxon>Oomycota</taxon>
        <taxon>Peronosporomycetes</taxon>
        <taxon>Peronosporales</taxon>
        <taxon>Peronosporaceae</taxon>
        <taxon>Phytophthora</taxon>
    </lineage>
</organism>
<protein>
    <submittedName>
        <fullName evidence="2">Uncharacterized protein</fullName>
    </submittedName>
</protein>
<accession>A0A8T1K4M2</accession>
<evidence type="ECO:0000313" key="2">
    <source>
        <dbReference type="EMBL" id="KAG2881890.1"/>
    </source>
</evidence>